<keyword evidence="3" id="KW-1185">Reference proteome</keyword>
<comment type="caution">
    <text evidence="2">The sequence shown here is derived from an EMBL/GenBank/DDBJ whole genome shotgun (WGS) entry which is preliminary data.</text>
</comment>
<organism evidence="2 3">
    <name type="scientific">Sphingomonas kyeonggiensis</name>
    <dbReference type="NCBI Taxonomy" id="1268553"/>
    <lineage>
        <taxon>Bacteria</taxon>
        <taxon>Pseudomonadati</taxon>
        <taxon>Pseudomonadota</taxon>
        <taxon>Alphaproteobacteria</taxon>
        <taxon>Sphingomonadales</taxon>
        <taxon>Sphingomonadaceae</taxon>
        <taxon>Sphingomonas</taxon>
    </lineage>
</organism>
<protein>
    <submittedName>
        <fullName evidence="2">UrcA family protein</fullName>
    </submittedName>
</protein>
<evidence type="ECO:0000256" key="1">
    <source>
        <dbReference type="SAM" id="SignalP"/>
    </source>
</evidence>
<dbReference type="EMBL" id="JACHLN010000002">
    <property type="protein sequence ID" value="MBB4838638.1"/>
    <property type="molecule type" value="Genomic_DNA"/>
</dbReference>
<accession>A0A7W7NR87</accession>
<feature type="chain" id="PRO_5031150242" evidence="1">
    <location>
        <begin position="24"/>
        <end position="106"/>
    </location>
</feature>
<reference evidence="2 3" key="1">
    <citation type="submission" date="2020-08" db="EMBL/GenBank/DDBJ databases">
        <title>Functional genomics of gut bacteria from endangered species of beetles.</title>
        <authorList>
            <person name="Carlos-Shanley C."/>
        </authorList>
    </citation>
    <scope>NUCLEOTIDE SEQUENCE [LARGE SCALE GENOMIC DNA]</scope>
    <source>
        <strain evidence="2 3">S00224</strain>
    </source>
</reference>
<keyword evidence="1" id="KW-0732">Signal</keyword>
<name>A0A7W7NR87_9SPHN</name>
<dbReference type="NCBIfam" id="TIGR04433">
    <property type="entry name" value="UrcA_uranyl"/>
    <property type="match status" value="1"/>
</dbReference>
<feature type="signal peptide" evidence="1">
    <location>
        <begin position="1"/>
        <end position="23"/>
    </location>
</feature>
<gene>
    <name evidence="2" type="ORF">HNP52_001707</name>
</gene>
<dbReference type="Proteomes" id="UP000575241">
    <property type="component" value="Unassembled WGS sequence"/>
</dbReference>
<dbReference type="RefSeq" id="WP_184165470.1">
    <property type="nucleotide sequence ID" value="NZ_JACHLN010000002.1"/>
</dbReference>
<evidence type="ECO:0000313" key="2">
    <source>
        <dbReference type="EMBL" id="MBB4838638.1"/>
    </source>
</evidence>
<dbReference type="InterPro" id="IPR030972">
    <property type="entry name" value="UrcA_uranyl"/>
</dbReference>
<proteinExistence type="predicted"/>
<dbReference type="AlphaFoldDB" id="A0A7W7NR87"/>
<sequence length="106" mass="11410">MLKMLIPLALILSPALIPLAAKAQDRTNIARVSYADLDLSRAADRKALDRRLARALDEVCGKVRPGFINPAPESLRCQAEARRAVATAREQAVARSAAPVRISAVP</sequence>
<evidence type="ECO:0000313" key="3">
    <source>
        <dbReference type="Proteomes" id="UP000575241"/>
    </source>
</evidence>